<dbReference type="Gene3D" id="1.25.40.10">
    <property type="entry name" value="Tetratricopeptide repeat domain"/>
    <property type="match status" value="1"/>
</dbReference>
<dbReference type="PANTHER" id="PTHR47926">
    <property type="entry name" value="PENTATRICOPEPTIDE REPEAT-CONTAINING PROTEIN"/>
    <property type="match status" value="1"/>
</dbReference>
<comment type="caution">
    <text evidence="3">The sequence shown here is derived from an EMBL/GenBank/DDBJ whole genome shotgun (WGS) entry which is preliminary data.</text>
</comment>
<evidence type="ECO:0000256" key="2">
    <source>
        <dbReference type="PROSITE-ProRule" id="PRU00708"/>
    </source>
</evidence>
<keyword evidence="1" id="KW-0677">Repeat</keyword>
<dbReference type="Proteomes" id="UP001152561">
    <property type="component" value="Unassembled WGS sequence"/>
</dbReference>
<keyword evidence="4" id="KW-1185">Reference proteome</keyword>
<dbReference type="InterPro" id="IPR011990">
    <property type="entry name" value="TPR-like_helical_dom_sf"/>
</dbReference>
<dbReference type="EMBL" id="JAJAGQ010000001">
    <property type="protein sequence ID" value="KAJ8573758.1"/>
    <property type="molecule type" value="Genomic_DNA"/>
</dbReference>
<dbReference type="OrthoDB" id="601293at2759"/>
<organism evidence="3 4">
    <name type="scientific">Anisodus acutangulus</name>
    <dbReference type="NCBI Taxonomy" id="402998"/>
    <lineage>
        <taxon>Eukaryota</taxon>
        <taxon>Viridiplantae</taxon>
        <taxon>Streptophyta</taxon>
        <taxon>Embryophyta</taxon>
        <taxon>Tracheophyta</taxon>
        <taxon>Spermatophyta</taxon>
        <taxon>Magnoliopsida</taxon>
        <taxon>eudicotyledons</taxon>
        <taxon>Gunneridae</taxon>
        <taxon>Pentapetalae</taxon>
        <taxon>asterids</taxon>
        <taxon>lamiids</taxon>
        <taxon>Solanales</taxon>
        <taxon>Solanaceae</taxon>
        <taxon>Solanoideae</taxon>
        <taxon>Hyoscyameae</taxon>
        <taxon>Anisodus</taxon>
    </lineage>
</organism>
<protein>
    <recommendedName>
        <fullName evidence="5">Pentatricopeptide repeat-containing protein</fullName>
    </recommendedName>
</protein>
<evidence type="ECO:0008006" key="5">
    <source>
        <dbReference type="Google" id="ProtNLM"/>
    </source>
</evidence>
<dbReference type="AlphaFoldDB" id="A0A9Q1RVL0"/>
<proteinExistence type="predicted"/>
<dbReference type="GO" id="GO:0009451">
    <property type="term" value="P:RNA modification"/>
    <property type="evidence" value="ECO:0007669"/>
    <property type="project" value="InterPro"/>
</dbReference>
<evidence type="ECO:0000256" key="1">
    <source>
        <dbReference type="ARBA" id="ARBA00022737"/>
    </source>
</evidence>
<evidence type="ECO:0000313" key="3">
    <source>
        <dbReference type="EMBL" id="KAJ8573758.1"/>
    </source>
</evidence>
<dbReference type="GO" id="GO:0003723">
    <property type="term" value="F:RNA binding"/>
    <property type="evidence" value="ECO:0007669"/>
    <property type="project" value="InterPro"/>
</dbReference>
<dbReference type="Pfam" id="PF13041">
    <property type="entry name" value="PPR_2"/>
    <property type="match status" value="1"/>
</dbReference>
<dbReference type="InterPro" id="IPR002885">
    <property type="entry name" value="PPR_rpt"/>
</dbReference>
<name>A0A9Q1RVL0_9SOLA</name>
<accession>A0A9Q1RVL0</accession>
<dbReference type="NCBIfam" id="TIGR00756">
    <property type="entry name" value="PPR"/>
    <property type="match status" value="2"/>
</dbReference>
<gene>
    <name evidence="3" type="ORF">K7X08_010269</name>
</gene>
<reference evidence="4" key="1">
    <citation type="journal article" date="2023" name="Proc. Natl. Acad. Sci. U.S.A.">
        <title>Genomic and structural basis for evolution of tropane alkaloid biosynthesis.</title>
        <authorList>
            <person name="Wanga Y.-J."/>
            <person name="Taina T."/>
            <person name="Yua J.-Y."/>
            <person name="Lia J."/>
            <person name="Xua B."/>
            <person name="Chenc J."/>
            <person name="D'Auriad J.C."/>
            <person name="Huanga J.-P."/>
            <person name="Huanga S.-X."/>
        </authorList>
    </citation>
    <scope>NUCLEOTIDE SEQUENCE [LARGE SCALE GENOMIC DNA]</scope>
    <source>
        <strain evidence="4">cv. KIB-2019</strain>
    </source>
</reference>
<feature type="repeat" description="PPR" evidence="2">
    <location>
        <begin position="87"/>
        <end position="121"/>
    </location>
</feature>
<feature type="repeat" description="PPR" evidence="2">
    <location>
        <begin position="56"/>
        <end position="86"/>
    </location>
</feature>
<evidence type="ECO:0000313" key="4">
    <source>
        <dbReference type="Proteomes" id="UP001152561"/>
    </source>
</evidence>
<dbReference type="InterPro" id="IPR046960">
    <property type="entry name" value="PPR_At4g14850-like_plant"/>
</dbReference>
<sequence>MTIVDLNFEGRQFHGVAVKMGFDLLDFIQATIIHFYAACGEVDLARLQFEVGNKDHVACWNALIAGLVRNRKIDEARHLFNRMPARDVFSWSSMISGYSQSEQPDLALELFHEMLASGVKPNEITMVSVVSFIASLGTLKEGRWAHDYICKNYIPLNDNLSAALIDMRVEFPDISIQADAAVTE</sequence>
<dbReference type="PROSITE" id="PS51375">
    <property type="entry name" value="PPR"/>
    <property type="match status" value="2"/>
</dbReference>
<dbReference type="PANTHER" id="PTHR47926:SF407">
    <property type="entry name" value="(WILD MALAYSIAN BANANA) HYPOTHETICAL PROTEIN"/>
    <property type="match status" value="1"/>
</dbReference>